<name>A0A8J3F2X0_9BURK</name>
<dbReference type="PANTHER" id="PTHR34351">
    <property type="entry name" value="SLR1927 PROTEIN-RELATED"/>
    <property type="match status" value="1"/>
</dbReference>
<organism evidence="2 3">
    <name type="scientific">Oxalicibacterium faecigallinarum</name>
    <dbReference type="NCBI Taxonomy" id="573741"/>
    <lineage>
        <taxon>Bacteria</taxon>
        <taxon>Pseudomonadati</taxon>
        <taxon>Pseudomonadota</taxon>
        <taxon>Betaproteobacteria</taxon>
        <taxon>Burkholderiales</taxon>
        <taxon>Oxalobacteraceae</taxon>
        <taxon>Oxalicibacterium</taxon>
    </lineage>
</organism>
<protein>
    <recommendedName>
        <fullName evidence="4">DUF58 domain-containing protein</fullName>
    </recommendedName>
</protein>
<feature type="transmembrane region" description="Helical" evidence="1">
    <location>
        <begin position="20"/>
        <end position="44"/>
    </location>
</feature>
<comment type="caution">
    <text evidence="2">The sequence shown here is derived from an EMBL/GenBank/DDBJ whole genome shotgun (WGS) entry which is preliminary data.</text>
</comment>
<keyword evidence="3" id="KW-1185">Reference proteome</keyword>
<accession>A0A8J3F2X0</accession>
<dbReference type="EMBL" id="BMDI01000001">
    <property type="protein sequence ID" value="GGI18394.1"/>
    <property type="molecule type" value="Genomic_DNA"/>
</dbReference>
<keyword evidence="1" id="KW-1133">Transmembrane helix</keyword>
<keyword evidence="1" id="KW-0472">Membrane</keyword>
<keyword evidence="1" id="KW-0812">Transmembrane</keyword>
<evidence type="ECO:0000313" key="3">
    <source>
        <dbReference type="Proteomes" id="UP000642180"/>
    </source>
</evidence>
<evidence type="ECO:0000256" key="1">
    <source>
        <dbReference type="SAM" id="Phobius"/>
    </source>
</evidence>
<dbReference type="RefSeq" id="WP_229726271.1">
    <property type="nucleotide sequence ID" value="NZ_BMDI01000001.1"/>
</dbReference>
<feature type="transmembrane region" description="Helical" evidence="1">
    <location>
        <begin position="50"/>
        <end position="68"/>
    </location>
</feature>
<evidence type="ECO:0000313" key="2">
    <source>
        <dbReference type="EMBL" id="GGI18394.1"/>
    </source>
</evidence>
<dbReference type="AlphaFoldDB" id="A0A8J3F2X0"/>
<dbReference type="Proteomes" id="UP000642180">
    <property type="component" value="Unassembled WGS sequence"/>
</dbReference>
<evidence type="ECO:0008006" key="4">
    <source>
        <dbReference type="Google" id="ProtNLM"/>
    </source>
</evidence>
<proteinExistence type="predicted"/>
<dbReference type="PANTHER" id="PTHR34351:SF1">
    <property type="entry name" value="SLR1927 PROTEIN"/>
    <property type="match status" value="1"/>
</dbReference>
<reference evidence="3" key="1">
    <citation type="journal article" date="2019" name="Int. J. Syst. Evol. Microbiol.">
        <title>The Global Catalogue of Microorganisms (GCM) 10K type strain sequencing project: providing services to taxonomists for standard genome sequencing and annotation.</title>
        <authorList>
            <consortium name="The Broad Institute Genomics Platform"/>
            <consortium name="The Broad Institute Genome Sequencing Center for Infectious Disease"/>
            <person name="Wu L."/>
            <person name="Ma J."/>
        </authorList>
    </citation>
    <scope>NUCLEOTIDE SEQUENCE [LARGE SCALE GENOMIC DNA]</scope>
    <source>
        <strain evidence="3">CCM 2767</strain>
    </source>
</reference>
<gene>
    <name evidence="2" type="ORF">GCM10008066_13790</name>
</gene>
<sequence length="311" mass="34040">MFKLREAEEGEVFLKQRRVFIVPTRAGLMFGVMLIVLFLCSINYSLSLGFALTFLLAGCAVIDMHLTFRNLAHLYLSPGRTQAVFAGEIAQFSLHLRNQRKYGRYALHLTFIDTGTPAQPQLADVPADGSVTVSLGISTTQRGWLPAPPIRLHTTFPLGLLRAWSYWQPAAQVLVYPAPEAGEPALPLHTGGTEMGHGLAGQDDFAGIRAYQAGDSIRHMAWRQIARSASGALVTKQFEGGASVRLVLDYSRIQNLDTEQKLARMTRWVLMAEAQGLPYAFTLGTTHLPSASGPAHFSACLQALALYERAA</sequence>